<dbReference type="Proteomes" id="UP000251314">
    <property type="component" value="Unassembled WGS sequence"/>
</dbReference>
<dbReference type="EMBL" id="RCMG01001149">
    <property type="protein sequence ID" value="KAG2834982.1"/>
    <property type="molecule type" value="Genomic_DNA"/>
</dbReference>
<dbReference type="Proteomes" id="UP000774804">
    <property type="component" value="Unassembled WGS sequence"/>
</dbReference>
<evidence type="ECO:0000313" key="7">
    <source>
        <dbReference type="Proteomes" id="UP000251314"/>
    </source>
</evidence>
<keyword evidence="7" id="KW-1185">Reference proteome</keyword>
<dbReference type="Proteomes" id="UP000736787">
    <property type="component" value="Unassembled WGS sequence"/>
</dbReference>
<reference evidence="1" key="2">
    <citation type="submission" date="2018-10" db="EMBL/GenBank/DDBJ databases">
        <title>Effector identification in a new, highly contiguous assembly of the strawberry crown rot pathogen Phytophthora cactorum.</title>
        <authorList>
            <person name="Armitage A.D."/>
            <person name="Nellist C.F."/>
            <person name="Bates H."/>
            <person name="Vickerstaff R.J."/>
            <person name="Harrison R.J."/>
        </authorList>
    </citation>
    <scope>NUCLEOTIDE SEQUENCE</scope>
    <source>
        <strain evidence="1">15-7</strain>
        <strain evidence="2">4032</strain>
        <strain evidence="3">4040</strain>
        <strain evidence="4">P415</strain>
        <strain evidence="5">P421</strain>
    </source>
</reference>
<dbReference type="EMBL" id="RCML01002933">
    <property type="protein sequence ID" value="KAG2956693.1"/>
    <property type="molecule type" value="Genomic_DNA"/>
</dbReference>
<dbReference type="EMBL" id="RCMV01003370">
    <property type="protein sequence ID" value="KAG3199040.1"/>
    <property type="molecule type" value="Genomic_DNA"/>
</dbReference>
<evidence type="ECO:0000313" key="2">
    <source>
        <dbReference type="EMBL" id="KAG2888626.1"/>
    </source>
</evidence>
<dbReference type="AlphaFoldDB" id="A0A329RBQ7"/>
<organism evidence="6 7">
    <name type="scientific">Phytophthora cactorum</name>
    <dbReference type="NCBI Taxonomy" id="29920"/>
    <lineage>
        <taxon>Eukaryota</taxon>
        <taxon>Sar</taxon>
        <taxon>Stramenopiles</taxon>
        <taxon>Oomycota</taxon>
        <taxon>Peronosporomycetes</taxon>
        <taxon>Peronosporales</taxon>
        <taxon>Peronosporaceae</taxon>
        <taxon>Phytophthora</taxon>
    </lineage>
</organism>
<dbReference type="VEuPathDB" id="FungiDB:PC110_g22685"/>
<dbReference type="Proteomes" id="UP000760860">
    <property type="component" value="Unassembled WGS sequence"/>
</dbReference>
<dbReference type="OrthoDB" id="92297at2759"/>
<evidence type="ECO:0000313" key="3">
    <source>
        <dbReference type="EMBL" id="KAG2899490.1"/>
    </source>
</evidence>
<gene>
    <name evidence="6" type="ORF">PC110_g22685</name>
    <name evidence="1" type="ORF">PC113_g20292</name>
    <name evidence="2" type="ORF">PC115_g19985</name>
    <name evidence="3" type="ORF">PC117_g22202</name>
    <name evidence="4" type="ORF">PC118_g24355</name>
    <name evidence="5" type="ORF">PC129_g24214</name>
</gene>
<comment type="caution">
    <text evidence="6">The sequence shown here is derived from an EMBL/GenBank/DDBJ whole genome shotgun (WGS) entry which is preliminary data.</text>
</comment>
<accession>A0A329RBQ7</accession>
<name>A0A329RBQ7_9STRA</name>
<evidence type="ECO:0000313" key="4">
    <source>
        <dbReference type="EMBL" id="KAG2956693.1"/>
    </source>
</evidence>
<dbReference type="EMBL" id="RCMK01001198">
    <property type="protein sequence ID" value="KAG2899490.1"/>
    <property type="molecule type" value="Genomic_DNA"/>
</dbReference>
<proteinExistence type="predicted"/>
<evidence type="ECO:0000313" key="1">
    <source>
        <dbReference type="EMBL" id="KAG2834982.1"/>
    </source>
</evidence>
<evidence type="ECO:0000313" key="5">
    <source>
        <dbReference type="EMBL" id="KAG3199040.1"/>
    </source>
</evidence>
<protein>
    <submittedName>
        <fullName evidence="6">Uncharacterized protein</fullName>
    </submittedName>
</protein>
<dbReference type="EMBL" id="MJFZ01002281">
    <property type="protein sequence ID" value="RAW20872.1"/>
    <property type="molecule type" value="Genomic_DNA"/>
</dbReference>
<evidence type="ECO:0000313" key="6">
    <source>
        <dbReference type="EMBL" id="RAW20872.1"/>
    </source>
</evidence>
<reference evidence="6 7" key="1">
    <citation type="submission" date="2018-01" db="EMBL/GenBank/DDBJ databases">
        <title>Draft genome of the strawberry crown rot pathogen Phytophthora cactorum.</title>
        <authorList>
            <person name="Armitage A.D."/>
            <person name="Lysoe E."/>
            <person name="Nellist C.F."/>
            <person name="Harrison R.J."/>
            <person name="Brurberg M.B."/>
        </authorList>
    </citation>
    <scope>NUCLEOTIDE SEQUENCE [LARGE SCALE GENOMIC DNA]</scope>
    <source>
        <strain evidence="6 7">10300</strain>
    </source>
</reference>
<dbReference type="Proteomes" id="UP000735874">
    <property type="component" value="Unassembled WGS sequence"/>
</dbReference>
<dbReference type="EMBL" id="RCMI01001204">
    <property type="protein sequence ID" value="KAG2888626.1"/>
    <property type="molecule type" value="Genomic_DNA"/>
</dbReference>
<dbReference type="Proteomes" id="UP000697107">
    <property type="component" value="Unassembled WGS sequence"/>
</dbReference>
<sequence length="100" mass="11654">MALRAEDYVLLHPEDVPTEQEEFQYARVVSVHRATVTLQALVSLSARPFSVERSLAERHKVEPDEATGIRPGVWMRRGIFFNLRGYTYYTPRQVLMNIYI</sequence>